<evidence type="ECO:0000313" key="3">
    <source>
        <dbReference type="EMBL" id="CAF4274168.1"/>
    </source>
</evidence>
<keyword evidence="4" id="KW-1185">Reference proteome</keyword>
<protein>
    <submittedName>
        <fullName evidence="2">Uncharacterized protein</fullName>
    </submittedName>
</protein>
<gene>
    <name evidence="2" type="ORF">GPM918_LOCUS32288</name>
    <name evidence="3" type="ORF">SRO942_LOCUS32955</name>
</gene>
<evidence type="ECO:0000313" key="2">
    <source>
        <dbReference type="EMBL" id="CAF1380161.1"/>
    </source>
</evidence>
<reference evidence="2" key="1">
    <citation type="submission" date="2021-02" db="EMBL/GenBank/DDBJ databases">
        <authorList>
            <person name="Nowell W R."/>
        </authorList>
    </citation>
    <scope>NUCLEOTIDE SEQUENCE</scope>
</reference>
<accession>A0A815JN90</accession>
<feature type="compositionally biased region" description="Basic and acidic residues" evidence="1">
    <location>
        <begin position="80"/>
        <end position="90"/>
    </location>
</feature>
<sequence length="101" mass="12300">MRYYERKRRQNDFSEQITEGTPKRNKVHQFDDNQRISNDLNVNRSQNQDPNEDMVNKRNNNPTAAYFNIKRASVNSKFTETSRQRQKRESFPPFRIRFKDN</sequence>
<proteinExistence type="predicted"/>
<evidence type="ECO:0000256" key="1">
    <source>
        <dbReference type="SAM" id="MobiDB-lite"/>
    </source>
</evidence>
<dbReference type="Proteomes" id="UP000663829">
    <property type="component" value="Unassembled WGS sequence"/>
</dbReference>
<dbReference type="EMBL" id="CAJOBC010080939">
    <property type="protein sequence ID" value="CAF4274168.1"/>
    <property type="molecule type" value="Genomic_DNA"/>
</dbReference>
<comment type="caution">
    <text evidence="2">The sequence shown here is derived from an EMBL/GenBank/DDBJ whole genome shotgun (WGS) entry which is preliminary data.</text>
</comment>
<dbReference type="Proteomes" id="UP000681722">
    <property type="component" value="Unassembled WGS sequence"/>
</dbReference>
<dbReference type="AlphaFoldDB" id="A0A815JN90"/>
<feature type="region of interest" description="Disordered" evidence="1">
    <location>
        <begin position="1"/>
        <end position="101"/>
    </location>
</feature>
<organism evidence="2 4">
    <name type="scientific">Didymodactylos carnosus</name>
    <dbReference type="NCBI Taxonomy" id="1234261"/>
    <lineage>
        <taxon>Eukaryota</taxon>
        <taxon>Metazoa</taxon>
        <taxon>Spiralia</taxon>
        <taxon>Gnathifera</taxon>
        <taxon>Rotifera</taxon>
        <taxon>Eurotatoria</taxon>
        <taxon>Bdelloidea</taxon>
        <taxon>Philodinida</taxon>
        <taxon>Philodinidae</taxon>
        <taxon>Didymodactylos</taxon>
    </lineage>
</organism>
<dbReference type="EMBL" id="CAJNOQ010016396">
    <property type="protein sequence ID" value="CAF1380161.1"/>
    <property type="molecule type" value="Genomic_DNA"/>
</dbReference>
<name>A0A815JN90_9BILA</name>
<feature type="compositionally biased region" description="Polar residues" evidence="1">
    <location>
        <begin position="35"/>
        <end position="49"/>
    </location>
</feature>
<evidence type="ECO:0000313" key="4">
    <source>
        <dbReference type="Proteomes" id="UP000663829"/>
    </source>
</evidence>